<proteinExistence type="predicted"/>
<accession>A0ABD1FDV7</accession>
<keyword evidence="2" id="KW-1185">Reference proteome</keyword>
<evidence type="ECO:0000313" key="1">
    <source>
        <dbReference type="EMBL" id="KAL1516549.1"/>
    </source>
</evidence>
<dbReference type="EMBL" id="JBDJPC010000001">
    <property type="protein sequence ID" value="KAL1516549.1"/>
    <property type="molecule type" value="Genomic_DNA"/>
</dbReference>
<dbReference type="AlphaFoldDB" id="A0ABD1FDV7"/>
<sequence>MIIKTQKVIKPHSLSDGKHIKLSNIDLLDVSAQDDLALGGAYLFLGQEVWIIKDGRFNPCCAPDKKRRQLGYFANLKNKAIVQSGNRVMKYHEPSLRLTALDNKFGAYHIDINEFSKCNKRFVEIHIYEKWLSPKTKRTGFILTLVEQNVIPTAIFRLISQSYLILLQS</sequence>
<reference evidence="1 2" key="1">
    <citation type="submission" date="2024-05" db="EMBL/GenBank/DDBJ databases">
        <title>Genetic variation in Jamaican populations of the coffee berry borer (Hypothenemus hampei).</title>
        <authorList>
            <person name="Errbii M."/>
            <person name="Myrie A."/>
        </authorList>
    </citation>
    <scope>NUCLEOTIDE SEQUENCE [LARGE SCALE GENOMIC DNA]</scope>
    <source>
        <strain evidence="1">JA-Hopewell-2020-01-JO</strain>
        <tissue evidence="1">Whole body</tissue>
    </source>
</reference>
<dbReference type="Proteomes" id="UP001566132">
    <property type="component" value="Unassembled WGS sequence"/>
</dbReference>
<evidence type="ECO:0000313" key="2">
    <source>
        <dbReference type="Proteomes" id="UP001566132"/>
    </source>
</evidence>
<organism evidence="1 2">
    <name type="scientific">Hypothenemus hampei</name>
    <name type="common">Coffee berry borer</name>
    <dbReference type="NCBI Taxonomy" id="57062"/>
    <lineage>
        <taxon>Eukaryota</taxon>
        <taxon>Metazoa</taxon>
        <taxon>Ecdysozoa</taxon>
        <taxon>Arthropoda</taxon>
        <taxon>Hexapoda</taxon>
        <taxon>Insecta</taxon>
        <taxon>Pterygota</taxon>
        <taxon>Neoptera</taxon>
        <taxon>Endopterygota</taxon>
        <taxon>Coleoptera</taxon>
        <taxon>Polyphaga</taxon>
        <taxon>Cucujiformia</taxon>
        <taxon>Curculionidae</taxon>
        <taxon>Scolytinae</taxon>
        <taxon>Hypothenemus</taxon>
    </lineage>
</organism>
<protein>
    <submittedName>
        <fullName evidence="1">Uncharacterized protein</fullName>
    </submittedName>
</protein>
<gene>
    <name evidence="1" type="ORF">ABEB36_000455</name>
</gene>
<name>A0ABD1FDV7_HYPHA</name>
<comment type="caution">
    <text evidence="1">The sequence shown here is derived from an EMBL/GenBank/DDBJ whole genome shotgun (WGS) entry which is preliminary data.</text>
</comment>